<name>A0AAD6REX2_9ROSI</name>
<protein>
    <submittedName>
        <fullName evidence="1">Uncharacterized protein</fullName>
    </submittedName>
</protein>
<keyword evidence="2" id="KW-1185">Reference proteome</keyword>
<evidence type="ECO:0000313" key="1">
    <source>
        <dbReference type="EMBL" id="KAJ7007634.1"/>
    </source>
</evidence>
<dbReference type="EMBL" id="JAQIZT010000002">
    <property type="protein sequence ID" value="KAJ7007634.1"/>
    <property type="molecule type" value="Genomic_DNA"/>
</dbReference>
<gene>
    <name evidence="1" type="ORF">NC653_006615</name>
</gene>
<comment type="caution">
    <text evidence="1">The sequence shown here is derived from an EMBL/GenBank/DDBJ whole genome shotgun (WGS) entry which is preliminary data.</text>
</comment>
<reference evidence="1" key="1">
    <citation type="journal article" date="2023" name="Mol. Ecol. Resour.">
        <title>Chromosome-level genome assembly of a triploid poplar Populus alba 'Berolinensis'.</title>
        <authorList>
            <person name="Chen S."/>
            <person name="Yu Y."/>
            <person name="Wang X."/>
            <person name="Wang S."/>
            <person name="Zhang T."/>
            <person name="Zhou Y."/>
            <person name="He R."/>
            <person name="Meng N."/>
            <person name="Wang Y."/>
            <person name="Liu W."/>
            <person name="Liu Z."/>
            <person name="Liu J."/>
            <person name="Guo Q."/>
            <person name="Huang H."/>
            <person name="Sederoff R.R."/>
            <person name="Wang G."/>
            <person name="Qu G."/>
            <person name="Chen S."/>
        </authorList>
    </citation>
    <scope>NUCLEOTIDE SEQUENCE</scope>
    <source>
        <strain evidence="1">SC-2020</strain>
    </source>
</reference>
<evidence type="ECO:0000313" key="2">
    <source>
        <dbReference type="Proteomes" id="UP001164929"/>
    </source>
</evidence>
<dbReference type="Proteomes" id="UP001164929">
    <property type="component" value="Chromosome 2"/>
</dbReference>
<dbReference type="AlphaFoldDB" id="A0AAD6REX2"/>
<organism evidence="1 2">
    <name type="scientific">Populus alba x Populus x berolinensis</name>
    <dbReference type="NCBI Taxonomy" id="444605"/>
    <lineage>
        <taxon>Eukaryota</taxon>
        <taxon>Viridiplantae</taxon>
        <taxon>Streptophyta</taxon>
        <taxon>Embryophyta</taxon>
        <taxon>Tracheophyta</taxon>
        <taxon>Spermatophyta</taxon>
        <taxon>Magnoliopsida</taxon>
        <taxon>eudicotyledons</taxon>
        <taxon>Gunneridae</taxon>
        <taxon>Pentapetalae</taxon>
        <taxon>rosids</taxon>
        <taxon>fabids</taxon>
        <taxon>Malpighiales</taxon>
        <taxon>Salicaceae</taxon>
        <taxon>Saliceae</taxon>
        <taxon>Populus</taxon>
    </lineage>
</organism>
<proteinExistence type="predicted"/>
<sequence length="193" mass="21918">MPREISDDSKTVNMKRQKLDLIEISNGTPSFAERESIDPPLWINQESLFGGLIRPPETLVEIQKLHVSATLNLGALINGGFLHPGEATRFAIPKTITTEQSKTQRVQFFSGPAFSNLQVVPSQNKQKQKGMAKTDGQSKNRTLKAGNSELRNKAVFEPISICRRERNWRWHLLVKKNWSCTRLAMCLFMLKEI</sequence>
<accession>A0AAD6REX2</accession>